<dbReference type="Gene3D" id="1.10.1740.10">
    <property type="match status" value="1"/>
</dbReference>
<dbReference type="InterPro" id="IPR013325">
    <property type="entry name" value="RNA_pol_sigma_r2"/>
</dbReference>
<dbReference type="SUPFAM" id="SSF88946">
    <property type="entry name" value="Sigma2 domain of RNA polymerase sigma factors"/>
    <property type="match status" value="1"/>
</dbReference>
<evidence type="ECO:0000259" key="5">
    <source>
        <dbReference type="Pfam" id="PF08281"/>
    </source>
</evidence>
<evidence type="ECO:0000256" key="2">
    <source>
        <dbReference type="ARBA" id="ARBA00023015"/>
    </source>
</evidence>
<evidence type="ECO:0000256" key="3">
    <source>
        <dbReference type="ARBA" id="ARBA00023082"/>
    </source>
</evidence>
<dbReference type="PANTHER" id="PTHR43133:SF63">
    <property type="entry name" value="RNA POLYMERASE SIGMA FACTOR FECI-RELATED"/>
    <property type="match status" value="1"/>
</dbReference>
<comment type="similarity">
    <text evidence="1">Belongs to the sigma-70 factor family. ECF subfamily.</text>
</comment>
<dbReference type="SUPFAM" id="SSF88659">
    <property type="entry name" value="Sigma3 and sigma4 domains of RNA polymerase sigma factors"/>
    <property type="match status" value="1"/>
</dbReference>
<feature type="domain" description="RNA polymerase sigma factor 70 region 4 type 2" evidence="5">
    <location>
        <begin position="118"/>
        <end position="170"/>
    </location>
</feature>
<dbReference type="InterPro" id="IPR014284">
    <property type="entry name" value="RNA_pol_sigma-70_dom"/>
</dbReference>
<protein>
    <submittedName>
        <fullName evidence="6">RNA polymerase sigma factor</fullName>
    </submittedName>
</protein>
<evidence type="ECO:0000313" key="7">
    <source>
        <dbReference type="Proteomes" id="UP000323105"/>
    </source>
</evidence>
<sequence length="181" mass="21103">MPRTFDLTHCYWLFWIVLTRYYRDLLNFCMRKVRDRDTAADLAQESYARVLSMQQKGQVILEPGALLRQVALRAKIDMDRRAEVRQHQNIDSLEEMDQPVSPLHLQPEHAYASSQSIQAYLDTIEGLPPRCRDAFCMYIFDELPNKEIAERMGVSLSMVNQYISRGKLACAARRMELDNAE</sequence>
<organism evidence="6 7">
    <name type="scientific">Comamonas testosteroni</name>
    <name type="common">Pseudomonas testosteroni</name>
    <dbReference type="NCBI Taxonomy" id="285"/>
    <lineage>
        <taxon>Bacteria</taxon>
        <taxon>Pseudomonadati</taxon>
        <taxon>Pseudomonadota</taxon>
        <taxon>Betaproteobacteria</taxon>
        <taxon>Burkholderiales</taxon>
        <taxon>Comamonadaceae</taxon>
        <taxon>Comamonas</taxon>
    </lineage>
</organism>
<keyword evidence="4" id="KW-0804">Transcription</keyword>
<name>A0A5A7MHJ2_COMTE</name>
<dbReference type="EMBL" id="BKBW01000011">
    <property type="protein sequence ID" value="GEQ77308.1"/>
    <property type="molecule type" value="Genomic_DNA"/>
</dbReference>
<evidence type="ECO:0000256" key="4">
    <source>
        <dbReference type="ARBA" id="ARBA00023163"/>
    </source>
</evidence>
<dbReference type="InterPro" id="IPR013324">
    <property type="entry name" value="RNA_pol_sigma_r3/r4-like"/>
</dbReference>
<keyword evidence="3" id="KW-0731">Sigma factor</keyword>
<dbReference type="Pfam" id="PF08281">
    <property type="entry name" value="Sigma70_r4_2"/>
    <property type="match status" value="1"/>
</dbReference>
<dbReference type="NCBIfam" id="TIGR02937">
    <property type="entry name" value="sigma70-ECF"/>
    <property type="match status" value="1"/>
</dbReference>
<comment type="caution">
    <text evidence="6">The sequence shown here is derived from an EMBL/GenBank/DDBJ whole genome shotgun (WGS) entry which is preliminary data.</text>
</comment>
<dbReference type="InterPro" id="IPR036388">
    <property type="entry name" value="WH-like_DNA-bd_sf"/>
</dbReference>
<dbReference type="GO" id="GO:0006352">
    <property type="term" value="P:DNA-templated transcription initiation"/>
    <property type="evidence" value="ECO:0007669"/>
    <property type="project" value="InterPro"/>
</dbReference>
<dbReference type="GO" id="GO:0016987">
    <property type="term" value="F:sigma factor activity"/>
    <property type="evidence" value="ECO:0007669"/>
    <property type="project" value="UniProtKB-KW"/>
</dbReference>
<evidence type="ECO:0000256" key="1">
    <source>
        <dbReference type="ARBA" id="ARBA00010641"/>
    </source>
</evidence>
<dbReference type="InterPro" id="IPR013249">
    <property type="entry name" value="RNA_pol_sigma70_r4_t2"/>
</dbReference>
<dbReference type="GO" id="GO:0003677">
    <property type="term" value="F:DNA binding"/>
    <property type="evidence" value="ECO:0007669"/>
    <property type="project" value="InterPro"/>
</dbReference>
<proteinExistence type="inferred from homology"/>
<evidence type="ECO:0000313" key="6">
    <source>
        <dbReference type="EMBL" id="GEQ77308.1"/>
    </source>
</evidence>
<keyword evidence="2" id="KW-0805">Transcription regulation</keyword>
<gene>
    <name evidence="6" type="ORF">CTTA_4313</name>
</gene>
<dbReference type="PANTHER" id="PTHR43133">
    <property type="entry name" value="RNA POLYMERASE ECF-TYPE SIGMA FACTO"/>
    <property type="match status" value="1"/>
</dbReference>
<dbReference type="InterPro" id="IPR039425">
    <property type="entry name" value="RNA_pol_sigma-70-like"/>
</dbReference>
<dbReference type="Proteomes" id="UP000323105">
    <property type="component" value="Unassembled WGS sequence"/>
</dbReference>
<dbReference type="Gene3D" id="1.10.10.10">
    <property type="entry name" value="Winged helix-like DNA-binding domain superfamily/Winged helix DNA-binding domain"/>
    <property type="match status" value="1"/>
</dbReference>
<reference evidence="6 7" key="1">
    <citation type="journal article" date="2019" name="Microbiol. Resour. Announc.">
        <title>Draft Genome Sequence of Comamonas testosteroni TA441, a Bacterium That Has a Cryptic Phenol Degradation Gene Cluster.</title>
        <authorList>
            <person name="Arai H."/>
            <person name="Ishii M."/>
        </authorList>
    </citation>
    <scope>NUCLEOTIDE SEQUENCE [LARGE SCALE GENOMIC DNA]</scope>
    <source>
        <strain evidence="6 7">TA441</strain>
    </source>
</reference>
<dbReference type="AlphaFoldDB" id="A0A5A7MHJ2"/>
<accession>A0A5A7MHJ2</accession>